<feature type="transmembrane region" description="Helical" evidence="2">
    <location>
        <begin position="6"/>
        <end position="26"/>
    </location>
</feature>
<dbReference type="EMBL" id="FOIR01000005">
    <property type="protein sequence ID" value="SEW42122.1"/>
    <property type="molecule type" value="Genomic_DNA"/>
</dbReference>
<organism evidence="3 4">
    <name type="scientific">Roseivirga pacifica</name>
    <dbReference type="NCBI Taxonomy" id="1267423"/>
    <lineage>
        <taxon>Bacteria</taxon>
        <taxon>Pseudomonadati</taxon>
        <taxon>Bacteroidota</taxon>
        <taxon>Cytophagia</taxon>
        <taxon>Cytophagales</taxon>
        <taxon>Roseivirgaceae</taxon>
        <taxon>Roseivirga</taxon>
    </lineage>
</organism>
<gene>
    <name evidence="3" type="ORF">SAMN05216290_3781</name>
</gene>
<dbReference type="GeneID" id="99988447"/>
<keyword evidence="2" id="KW-1133">Transmembrane helix</keyword>
<keyword evidence="2" id="KW-0472">Membrane</keyword>
<evidence type="ECO:0000313" key="3">
    <source>
        <dbReference type="EMBL" id="SEW42122.1"/>
    </source>
</evidence>
<keyword evidence="2" id="KW-0812">Transmembrane</keyword>
<evidence type="ECO:0000256" key="1">
    <source>
        <dbReference type="SAM" id="MobiDB-lite"/>
    </source>
</evidence>
<dbReference type="OrthoDB" id="852591at2"/>
<dbReference type="AlphaFoldDB" id="A0A1I0RLS3"/>
<reference evidence="4" key="1">
    <citation type="submission" date="2016-10" db="EMBL/GenBank/DDBJ databases">
        <authorList>
            <person name="Varghese N."/>
            <person name="Submissions S."/>
        </authorList>
    </citation>
    <scope>NUCLEOTIDE SEQUENCE [LARGE SCALE GENOMIC DNA]</scope>
    <source>
        <strain evidence="4">CGMCC 1.12402</strain>
    </source>
</reference>
<feature type="compositionally biased region" description="Basic and acidic residues" evidence="1">
    <location>
        <begin position="77"/>
        <end position="88"/>
    </location>
</feature>
<accession>A0A1I0RLS3</accession>
<dbReference type="Proteomes" id="UP000199437">
    <property type="component" value="Unassembled WGS sequence"/>
</dbReference>
<sequence length="88" mass="9169">MNDTAKIVTGVVAGVAAGAITAILMAPDSGKNTRKKIVKGTKSMVADLQEEVETKANSAKESYNESLKKAANSTKNGVDKAKEKLTMA</sequence>
<name>A0A1I0RLS3_9BACT</name>
<proteinExistence type="predicted"/>
<dbReference type="InterPro" id="IPR024623">
    <property type="entry name" value="YtxH"/>
</dbReference>
<evidence type="ECO:0000256" key="2">
    <source>
        <dbReference type="SAM" id="Phobius"/>
    </source>
</evidence>
<dbReference type="Pfam" id="PF12732">
    <property type="entry name" value="YtxH"/>
    <property type="match status" value="1"/>
</dbReference>
<keyword evidence="4" id="KW-1185">Reference proteome</keyword>
<dbReference type="STRING" id="1267423.SAMN05216290_3781"/>
<dbReference type="RefSeq" id="WP_090260801.1">
    <property type="nucleotide sequence ID" value="NZ_FOIR01000005.1"/>
</dbReference>
<evidence type="ECO:0000313" key="4">
    <source>
        <dbReference type="Proteomes" id="UP000199437"/>
    </source>
</evidence>
<protein>
    <submittedName>
        <fullName evidence="3">YtxH-like protein</fullName>
    </submittedName>
</protein>
<feature type="region of interest" description="Disordered" evidence="1">
    <location>
        <begin position="56"/>
        <end position="88"/>
    </location>
</feature>